<feature type="transmembrane region" description="Helical" evidence="1">
    <location>
        <begin position="205"/>
        <end position="226"/>
    </location>
</feature>
<dbReference type="AlphaFoldDB" id="A0A3E5ANB3"/>
<feature type="transmembrane region" description="Helical" evidence="1">
    <location>
        <begin position="173"/>
        <end position="193"/>
    </location>
</feature>
<gene>
    <name evidence="3" type="ORF">DXB72_09005</name>
    <name evidence="2" type="ORF">LIZ56_04260</name>
</gene>
<dbReference type="EMBL" id="JAJCJK010000004">
    <property type="protein sequence ID" value="MCB6937627.1"/>
    <property type="molecule type" value="Genomic_DNA"/>
</dbReference>
<reference evidence="3 4" key="1">
    <citation type="submission" date="2018-08" db="EMBL/GenBank/DDBJ databases">
        <title>A genome reference for cultivated species of the human gut microbiota.</title>
        <authorList>
            <person name="Zou Y."/>
            <person name="Xue W."/>
            <person name="Luo G."/>
        </authorList>
    </citation>
    <scope>NUCLEOTIDE SEQUENCE [LARGE SCALE GENOMIC DNA]</scope>
    <source>
        <strain evidence="3 4">OM05-6AA</strain>
    </source>
</reference>
<sequence>MKNVLQIELNKAIKTRYFAISIIIGTMIGIVGLVYNVNLVYNSQIYDGINPCYEGFTLFNHWIGGEGFSLGSSLYFFVFPLLIALPYGWSFCGEKNSGYMRQMLVRAGEKSYLTAKFLATFIAGGLAMVVPLIINFMLTAMLIPAITPVPTYDTMYGVFGNSLFSSLYYTQPFAYVAVYMLVDFIFCGALACITMLSAQFIKYKWVNCIFPFAVAMVLNVLNNMLFSNTPGAENYQFSPFYFTKCVQTGYPAKLWIIVLMSMLMAAITIAVNMVLMHKKDVM</sequence>
<evidence type="ECO:0008006" key="5">
    <source>
        <dbReference type="Google" id="ProtNLM"/>
    </source>
</evidence>
<evidence type="ECO:0000313" key="3">
    <source>
        <dbReference type="EMBL" id="RGN22676.1"/>
    </source>
</evidence>
<protein>
    <recommendedName>
        <fullName evidence="5">ABC-2 family transporter protein</fullName>
    </recommendedName>
</protein>
<dbReference type="Proteomes" id="UP001197684">
    <property type="component" value="Unassembled WGS sequence"/>
</dbReference>
<dbReference type="Proteomes" id="UP000260970">
    <property type="component" value="Unassembled WGS sequence"/>
</dbReference>
<comment type="caution">
    <text evidence="3">The sequence shown here is derived from an EMBL/GenBank/DDBJ whole genome shotgun (WGS) entry which is preliminary data.</text>
</comment>
<dbReference type="EMBL" id="QSUG01000008">
    <property type="protein sequence ID" value="RGN22676.1"/>
    <property type="molecule type" value="Genomic_DNA"/>
</dbReference>
<feature type="transmembrane region" description="Helical" evidence="1">
    <location>
        <begin position="254"/>
        <end position="275"/>
    </location>
</feature>
<feature type="transmembrane region" description="Helical" evidence="1">
    <location>
        <begin position="17"/>
        <end position="37"/>
    </location>
</feature>
<evidence type="ECO:0000313" key="2">
    <source>
        <dbReference type="EMBL" id="MCB6937627.1"/>
    </source>
</evidence>
<keyword evidence="1" id="KW-1133">Transmembrane helix</keyword>
<accession>A0A3E5ANB3</accession>
<dbReference type="RefSeq" id="WP_117690413.1">
    <property type="nucleotide sequence ID" value="NZ_JAJCJK010000004.1"/>
</dbReference>
<feature type="transmembrane region" description="Helical" evidence="1">
    <location>
        <begin position="113"/>
        <end position="146"/>
    </location>
</feature>
<proteinExistence type="predicted"/>
<feature type="transmembrane region" description="Helical" evidence="1">
    <location>
        <begin position="74"/>
        <end position="92"/>
    </location>
</feature>
<organism evidence="3 4">
    <name type="scientific">Agathobacter rectalis</name>
    <dbReference type="NCBI Taxonomy" id="39491"/>
    <lineage>
        <taxon>Bacteria</taxon>
        <taxon>Bacillati</taxon>
        <taxon>Bacillota</taxon>
        <taxon>Clostridia</taxon>
        <taxon>Lachnospirales</taxon>
        <taxon>Lachnospiraceae</taxon>
        <taxon>Agathobacter</taxon>
    </lineage>
</organism>
<evidence type="ECO:0000256" key="1">
    <source>
        <dbReference type="SAM" id="Phobius"/>
    </source>
</evidence>
<keyword evidence="1" id="KW-0472">Membrane</keyword>
<name>A0A3E5ANB3_9FIRM</name>
<keyword evidence="1" id="KW-0812">Transmembrane</keyword>
<evidence type="ECO:0000313" key="4">
    <source>
        <dbReference type="Proteomes" id="UP000260970"/>
    </source>
</evidence>
<reference evidence="2" key="2">
    <citation type="submission" date="2021-10" db="EMBL/GenBank/DDBJ databases">
        <title>Collection of gut derived symbiotic bacterial strains cultured from healthy donors.</title>
        <authorList>
            <person name="Lin H."/>
            <person name="Littmann E."/>
            <person name="Kohout C."/>
            <person name="Pamer E.G."/>
        </authorList>
    </citation>
    <scope>NUCLEOTIDE SEQUENCE</scope>
    <source>
        <strain evidence="2">DFI.9.42</strain>
    </source>
</reference>